<comment type="catalytic activity">
    <reaction evidence="8">
        <text>L-cysteinyl-[protein] + hexadecanoyl-CoA = S-hexadecanoyl-L-cysteinyl-[protein] + CoA</text>
        <dbReference type="Rhea" id="RHEA:36683"/>
        <dbReference type="Rhea" id="RHEA-COMP:10131"/>
        <dbReference type="Rhea" id="RHEA-COMP:11032"/>
        <dbReference type="ChEBI" id="CHEBI:29950"/>
        <dbReference type="ChEBI" id="CHEBI:57287"/>
        <dbReference type="ChEBI" id="CHEBI:57379"/>
        <dbReference type="ChEBI" id="CHEBI:74151"/>
        <dbReference type="EC" id="2.3.1.225"/>
    </reaction>
</comment>
<dbReference type="RefSeq" id="XP_001747008.1">
    <property type="nucleotide sequence ID" value="XM_001746956.1"/>
</dbReference>
<dbReference type="InterPro" id="IPR002110">
    <property type="entry name" value="Ankyrin_rpt"/>
</dbReference>
<feature type="domain" description="Palmitoyltransferase DHHC" evidence="9">
    <location>
        <begin position="400"/>
        <end position="529"/>
    </location>
</feature>
<dbReference type="GO" id="GO:0019706">
    <property type="term" value="F:protein-cysteine S-palmitoyltransferase activity"/>
    <property type="evidence" value="ECO:0007669"/>
    <property type="project" value="UniProtKB-EC"/>
</dbReference>
<evidence type="ECO:0000256" key="3">
    <source>
        <dbReference type="ARBA" id="ARBA00022737"/>
    </source>
</evidence>
<comment type="subcellular location">
    <subcellularLocation>
        <location evidence="1">Membrane</location>
        <topology evidence="1">Multi-pass membrane protein</topology>
    </subcellularLocation>
</comment>
<dbReference type="STRING" id="81824.A9V2R0"/>
<dbReference type="InterPro" id="IPR036770">
    <property type="entry name" value="Ankyrin_rpt-contain_sf"/>
</dbReference>
<keyword evidence="6 8" id="KW-0472">Membrane</keyword>
<dbReference type="EMBL" id="CH991555">
    <property type="protein sequence ID" value="EDQ88415.1"/>
    <property type="molecule type" value="Genomic_DNA"/>
</dbReference>
<evidence type="ECO:0000256" key="2">
    <source>
        <dbReference type="ARBA" id="ARBA00022692"/>
    </source>
</evidence>
<keyword evidence="11" id="KW-1185">Reference proteome</keyword>
<keyword evidence="3" id="KW-0677">Repeat</keyword>
<dbReference type="Pfam" id="PF12796">
    <property type="entry name" value="Ank_2"/>
    <property type="match status" value="1"/>
</dbReference>
<dbReference type="PANTHER" id="PTHR24161:SF85">
    <property type="entry name" value="PALMITOYLTRANSFERASE HIP14"/>
    <property type="match status" value="1"/>
</dbReference>
<organism evidence="10 11">
    <name type="scientific">Monosiga brevicollis</name>
    <name type="common">Choanoflagellate</name>
    <dbReference type="NCBI Taxonomy" id="81824"/>
    <lineage>
        <taxon>Eukaryota</taxon>
        <taxon>Choanoflagellata</taxon>
        <taxon>Craspedida</taxon>
        <taxon>Salpingoecidae</taxon>
        <taxon>Monosiga</taxon>
    </lineage>
</organism>
<dbReference type="OMA" id="FWVGFRY"/>
<feature type="transmembrane region" description="Helical" evidence="8">
    <location>
        <begin position="289"/>
        <end position="313"/>
    </location>
</feature>
<dbReference type="Proteomes" id="UP000001357">
    <property type="component" value="Unassembled WGS sequence"/>
</dbReference>
<feature type="repeat" description="ANK" evidence="7">
    <location>
        <begin position="185"/>
        <end position="217"/>
    </location>
</feature>
<feature type="repeat" description="ANK" evidence="7">
    <location>
        <begin position="150"/>
        <end position="183"/>
    </location>
</feature>
<keyword evidence="5 7" id="KW-0040">ANK repeat</keyword>
<keyword evidence="8" id="KW-0808">Transferase</keyword>
<evidence type="ECO:0000256" key="7">
    <source>
        <dbReference type="PROSITE-ProRule" id="PRU00023"/>
    </source>
</evidence>
<feature type="transmembrane region" description="Helical" evidence="8">
    <location>
        <begin position="449"/>
        <end position="468"/>
    </location>
</feature>
<feature type="repeat" description="ANK" evidence="7">
    <location>
        <begin position="117"/>
        <end position="149"/>
    </location>
</feature>
<dbReference type="SUPFAM" id="SSF48403">
    <property type="entry name" value="Ankyrin repeat"/>
    <property type="match status" value="1"/>
</dbReference>
<dbReference type="InParanoid" id="A9V2R0"/>
<protein>
    <recommendedName>
        <fullName evidence="8">Palmitoyltransferase</fullName>
        <ecNumber evidence="8">2.3.1.225</ecNumber>
    </recommendedName>
</protein>
<dbReference type="PROSITE" id="PS50297">
    <property type="entry name" value="ANK_REP_REGION"/>
    <property type="match status" value="3"/>
</dbReference>
<evidence type="ECO:0000313" key="10">
    <source>
        <dbReference type="EMBL" id="EDQ88415.1"/>
    </source>
</evidence>
<dbReference type="Pfam" id="PF00023">
    <property type="entry name" value="Ank"/>
    <property type="match status" value="1"/>
</dbReference>
<dbReference type="PANTHER" id="PTHR24161">
    <property type="entry name" value="ANK_REP_REGION DOMAIN-CONTAINING PROTEIN-RELATED"/>
    <property type="match status" value="1"/>
</dbReference>
<keyword evidence="4 8" id="KW-1133">Transmembrane helix</keyword>
<comment type="similarity">
    <text evidence="8">Belongs to the DHHC palmitoyltransferase family.</text>
</comment>
<dbReference type="PROSITE" id="PS50216">
    <property type="entry name" value="DHHC"/>
    <property type="match status" value="1"/>
</dbReference>
<gene>
    <name evidence="10" type="ORF">MONBRDRAFT_37601</name>
</gene>
<keyword evidence="8" id="KW-0012">Acyltransferase</keyword>
<dbReference type="SMART" id="SM00248">
    <property type="entry name" value="ANK"/>
    <property type="match status" value="4"/>
</dbReference>
<dbReference type="GO" id="GO:0016020">
    <property type="term" value="C:membrane"/>
    <property type="evidence" value="ECO:0007669"/>
    <property type="project" value="UniProtKB-SubCell"/>
</dbReference>
<feature type="transmembrane region" description="Helical" evidence="8">
    <location>
        <begin position="325"/>
        <end position="344"/>
    </location>
</feature>
<name>A9V2R0_MONBE</name>
<evidence type="ECO:0000256" key="8">
    <source>
        <dbReference type="RuleBase" id="RU079119"/>
    </source>
</evidence>
<evidence type="ECO:0000313" key="11">
    <source>
        <dbReference type="Proteomes" id="UP000001357"/>
    </source>
</evidence>
<dbReference type="AlphaFoldDB" id="A9V2R0"/>
<sequence>MMPCALCICFHAPVSRPPTVEEMTPFQLAQRGILPRLRFHIEDQGFDVNAVDSEGITCLHWAAINDRLPCVNSFPSCPVLLGPTPHKITLRCDRQGHLQTVTVLLKHGADPTFRDVQGFNALHIAAQFGFANLCAYFVAQGTDVDSRDTEGRTALMWAAAKCFAPDLFRLLIGLGAHVNLQDNTSQSTALHYAMATSNTVAVRILIESGADPDIPNVTKMSCRSMLWDRQGPRGKLTQNQNTLRHHLPPVANPRFGWLRRDPVRRYCLLWTPFFGILMVGYAFELLKTNVWLGLLMLAFSVFAWCTSLQTFTLTYLKPGEAPNSLAMWYSTLSVFYGTYFYLFWDMMTNMENLCVVILIPFLFWSFHKTNTTDPGKIVVPASERNRNIIALAENNMLTADHFCMSCVARRPLRSKHCGICNHCVARFDHHCPFVDNDVGAGNHRYFMHYLMCFVASNIMFLVGCMRYFSLECPSHESFFYNLWIKASCSPFIAWLFAQGCLHTTWVSLLLVMHLKQIMFDDFTTNEGVNKFRYDYIRAAKGRSPFHRGLFGNLAEFYFPTVDWTKVFEVDDANRHKIRELRV</sequence>
<dbReference type="EC" id="2.3.1.225" evidence="8"/>
<dbReference type="eggNOG" id="KOG0509">
    <property type="taxonomic scope" value="Eukaryota"/>
</dbReference>
<keyword evidence="2 8" id="KW-0812">Transmembrane</keyword>
<feature type="transmembrane region" description="Helical" evidence="8">
    <location>
        <begin position="266"/>
        <end position="283"/>
    </location>
</feature>
<dbReference type="KEGG" id="mbr:MONBRDRAFT_37601"/>
<comment type="domain">
    <text evidence="8">The DHHC domain is required for palmitoyltransferase activity.</text>
</comment>
<accession>A9V2R0</accession>
<dbReference type="Gene3D" id="1.25.40.20">
    <property type="entry name" value="Ankyrin repeat-containing domain"/>
    <property type="match status" value="1"/>
</dbReference>
<proteinExistence type="inferred from homology"/>
<evidence type="ECO:0000256" key="5">
    <source>
        <dbReference type="ARBA" id="ARBA00023043"/>
    </source>
</evidence>
<evidence type="ECO:0000256" key="4">
    <source>
        <dbReference type="ARBA" id="ARBA00022989"/>
    </source>
</evidence>
<feature type="transmembrane region" description="Helical" evidence="8">
    <location>
        <begin position="491"/>
        <end position="511"/>
    </location>
</feature>
<dbReference type="Pfam" id="PF01529">
    <property type="entry name" value="DHHC"/>
    <property type="match status" value="1"/>
</dbReference>
<evidence type="ECO:0000259" key="9">
    <source>
        <dbReference type="Pfam" id="PF01529"/>
    </source>
</evidence>
<reference evidence="10 11" key="1">
    <citation type="journal article" date="2008" name="Nature">
        <title>The genome of the choanoflagellate Monosiga brevicollis and the origin of metazoans.</title>
        <authorList>
            <consortium name="JGI Sequencing"/>
            <person name="King N."/>
            <person name="Westbrook M.J."/>
            <person name="Young S.L."/>
            <person name="Kuo A."/>
            <person name="Abedin M."/>
            <person name="Chapman J."/>
            <person name="Fairclough S."/>
            <person name="Hellsten U."/>
            <person name="Isogai Y."/>
            <person name="Letunic I."/>
            <person name="Marr M."/>
            <person name="Pincus D."/>
            <person name="Putnam N."/>
            <person name="Rokas A."/>
            <person name="Wright K.J."/>
            <person name="Zuzow R."/>
            <person name="Dirks W."/>
            <person name="Good M."/>
            <person name="Goodstein D."/>
            <person name="Lemons D."/>
            <person name="Li W."/>
            <person name="Lyons J.B."/>
            <person name="Morris A."/>
            <person name="Nichols S."/>
            <person name="Richter D.J."/>
            <person name="Salamov A."/>
            <person name="Bork P."/>
            <person name="Lim W.A."/>
            <person name="Manning G."/>
            <person name="Miller W.T."/>
            <person name="McGinnis W."/>
            <person name="Shapiro H."/>
            <person name="Tjian R."/>
            <person name="Grigoriev I.V."/>
            <person name="Rokhsar D."/>
        </authorList>
    </citation>
    <scope>NUCLEOTIDE SEQUENCE [LARGE SCALE GENOMIC DNA]</scope>
    <source>
        <strain evidence="11">MX1 / ATCC 50154</strain>
    </source>
</reference>
<dbReference type="GeneID" id="5892189"/>
<dbReference type="FunCoup" id="A9V2R0">
    <property type="interactions" value="1359"/>
</dbReference>
<evidence type="ECO:0000256" key="6">
    <source>
        <dbReference type="ARBA" id="ARBA00023136"/>
    </source>
</evidence>
<evidence type="ECO:0000256" key="1">
    <source>
        <dbReference type="ARBA" id="ARBA00004141"/>
    </source>
</evidence>
<dbReference type="PROSITE" id="PS50088">
    <property type="entry name" value="ANK_REPEAT"/>
    <property type="match status" value="3"/>
</dbReference>
<dbReference type="InterPro" id="IPR001594">
    <property type="entry name" value="Palmitoyltrfase_DHHC"/>
</dbReference>